<dbReference type="GO" id="GO:0016020">
    <property type="term" value="C:membrane"/>
    <property type="evidence" value="ECO:0007669"/>
    <property type="project" value="UniProtKB-SubCell"/>
</dbReference>
<protein>
    <submittedName>
        <fullName evidence="5">DnaJ subfamily C member 5</fullName>
    </submittedName>
</protein>
<dbReference type="PANTHER" id="PTHR44027:SF7">
    <property type="entry name" value="DNAJ HOMOLOG SUBFAMILY C MEMBER 5 HOMOLOG"/>
    <property type="match status" value="1"/>
</dbReference>
<feature type="compositionally biased region" description="Polar residues" evidence="4">
    <location>
        <begin position="103"/>
        <end position="125"/>
    </location>
</feature>
<dbReference type="OrthoDB" id="4321958at2759"/>
<keyword evidence="6" id="KW-1185">Reference proteome</keyword>
<reference evidence="5 6" key="1">
    <citation type="submission" date="2019-07" db="EMBL/GenBank/DDBJ databases">
        <title>Draft genome assembly of a fouling barnacle, Amphibalanus amphitrite (Darwin, 1854): The first reference genome for Thecostraca.</title>
        <authorList>
            <person name="Kim W."/>
        </authorList>
    </citation>
    <scope>NUCLEOTIDE SEQUENCE [LARGE SCALE GENOMIC DNA]</scope>
    <source>
        <strain evidence="5">SNU_AA5</strain>
        <tissue evidence="5">Soma without cirri and trophi</tissue>
    </source>
</reference>
<organism evidence="5 6">
    <name type="scientific">Amphibalanus amphitrite</name>
    <name type="common">Striped barnacle</name>
    <name type="synonym">Balanus amphitrite</name>
    <dbReference type="NCBI Taxonomy" id="1232801"/>
    <lineage>
        <taxon>Eukaryota</taxon>
        <taxon>Metazoa</taxon>
        <taxon>Ecdysozoa</taxon>
        <taxon>Arthropoda</taxon>
        <taxon>Crustacea</taxon>
        <taxon>Multicrustacea</taxon>
        <taxon>Cirripedia</taxon>
        <taxon>Thoracica</taxon>
        <taxon>Thoracicalcarea</taxon>
        <taxon>Balanomorpha</taxon>
        <taxon>Balanoidea</taxon>
        <taxon>Balanidae</taxon>
        <taxon>Amphibalaninae</taxon>
        <taxon>Amphibalanus</taxon>
    </lineage>
</organism>
<dbReference type="InterPro" id="IPR018253">
    <property type="entry name" value="DnaJ_domain_CS"/>
</dbReference>
<keyword evidence="3" id="KW-0143">Chaperone</keyword>
<dbReference type="GO" id="GO:1900073">
    <property type="term" value="P:regulation of neuromuscular synaptic transmission"/>
    <property type="evidence" value="ECO:0007669"/>
    <property type="project" value="TreeGrafter"/>
</dbReference>
<feature type="region of interest" description="Disordered" evidence="4">
    <location>
        <begin position="60"/>
        <end position="146"/>
    </location>
</feature>
<dbReference type="PANTHER" id="PTHR44027">
    <property type="entry name" value="DNAJ HOMOLOG SUBFAMILY C MEMBER 5 HOMOLOG"/>
    <property type="match status" value="1"/>
</dbReference>
<evidence type="ECO:0000256" key="1">
    <source>
        <dbReference type="ARBA" id="ARBA00004370"/>
    </source>
</evidence>
<accession>A0A6A4WFR6</accession>
<comment type="caution">
    <text evidence="5">The sequence shown here is derived from an EMBL/GenBank/DDBJ whole genome shotgun (WGS) entry which is preliminary data.</text>
</comment>
<name>A0A6A4WFR6_AMPAM</name>
<comment type="subcellular location">
    <subcellularLocation>
        <location evidence="1">Membrane</location>
    </subcellularLocation>
</comment>
<dbReference type="InterPro" id="IPR036869">
    <property type="entry name" value="J_dom_sf"/>
</dbReference>
<dbReference type="PROSITE" id="PS00636">
    <property type="entry name" value="DNAJ_1"/>
    <property type="match status" value="1"/>
</dbReference>
<dbReference type="InterPro" id="IPR051434">
    <property type="entry name" value="DnaJ_C_subfamily_member5"/>
</dbReference>
<evidence type="ECO:0000313" key="6">
    <source>
        <dbReference type="Proteomes" id="UP000440578"/>
    </source>
</evidence>
<dbReference type="SUPFAM" id="SSF46565">
    <property type="entry name" value="Chaperone J-domain"/>
    <property type="match status" value="1"/>
</dbReference>
<evidence type="ECO:0000256" key="3">
    <source>
        <dbReference type="ARBA" id="ARBA00023186"/>
    </source>
</evidence>
<dbReference type="GO" id="GO:0061177">
    <property type="term" value="C:type Is terminal bouton"/>
    <property type="evidence" value="ECO:0007669"/>
    <property type="project" value="TreeGrafter"/>
</dbReference>
<dbReference type="EMBL" id="VIIS01000876">
    <property type="protein sequence ID" value="KAF0304059.1"/>
    <property type="molecule type" value="Genomic_DNA"/>
</dbReference>
<proteinExistence type="predicted"/>
<evidence type="ECO:0000256" key="4">
    <source>
        <dbReference type="SAM" id="MobiDB-lite"/>
    </source>
</evidence>
<gene>
    <name evidence="5" type="primary">DNAJC5</name>
    <name evidence="5" type="ORF">FJT64_024047</name>
</gene>
<dbReference type="GO" id="GO:0005737">
    <property type="term" value="C:cytoplasm"/>
    <property type="evidence" value="ECO:0007669"/>
    <property type="project" value="UniProtKB-ARBA"/>
</dbReference>
<dbReference type="Proteomes" id="UP000440578">
    <property type="component" value="Unassembled WGS sequence"/>
</dbReference>
<sequence>MDGLECLSYEPLLQFKEINRAHATLSDSVKRNIYDSYGSLGLYIAEQFGEENTEPPVVVVEQPAPSGSQQSPGDDDADLEEPQMARSRADVEPVTAQPVSAGAQLSATESTGLRSSEQTTYTPGASQGGRPTYRPRRRLSCSGRLG</sequence>
<dbReference type="AlphaFoldDB" id="A0A6A4WFR6"/>
<keyword evidence="2" id="KW-0472">Membrane</keyword>
<evidence type="ECO:0000313" key="5">
    <source>
        <dbReference type="EMBL" id="KAF0304059.1"/>
    </source>
</evidence>
<dbReference type="Gene3D" id="1.10.287.110">
    <property type="entry name" value="DnaJ domain"/>
    <property type="match status" value="1"/>
</dbReference>
<evidence type="ECO:0000256" key="2">
    <source>
        <dbReference type="ARBA" id="ARBA00023136"/>
    </source>
</evidence>